<evidence type="ECO:0000256" key="1">
    <source>
        <dbReference type="SAM" id="MobiDB-lite"/>
    </source>
</evidence>
<keyword evidence="3" id="KW-1185">Reference proteome</keyword>
<gene>
    <name evidence="2" type="ORF">Stube_67950</name>
</gene>
<protein>
    <submittedName>
        <fullName evidence="2">Uncharacterized protein</fullName>
    </submittedName>
</protein>
<dbReference type="AlphaFoldDB" id="A0A640V3F8"/>
<reference evidence="2 3" key="1">
    <citation type="submission" date="2019-12" db="EMBL/GenBank/DDBJ databases">
        <title>Whole genome shotgun sequence of Streptomyces tubercidicus NBRC 13090.</title>
        <authorList>
            <person name="Ichikawa N."/>
            <person name="Kimura A."/>
            <person name="Kitahashi Y."/>
            <person name="Komaki H."/>
            <person name="Tamura T."/>
        </authorList>
    </citation>
    <scope>NUCLEOTIDE SEQUENCE [LARGE SCALE GENOMIC DNA]</scope>
    <source>
        <strain evidence="2 3">NBRC 13090</strain>
    </source>
</reference>
<proteinExistence type="predicted"/>
<feature type="region of interest" description="Disordered" evidence="1">
    <location>
        <begin position="90"/>
        <end position="111"/>
    </location>
</feature>
<name>A0A640V3F8_9ACTN</name>
<dbReference type="Proteomes" id="UP000431826">
    <property type="component" value="Unassembled WGS sequence"/>
</dbReference>
<accession>A0A640V3F8</accession>
<organism evidence="2 3">
    <name type="scientific">Streptomyces tubercidicus</name>
    <dbReference type="NCBI Taxonomy" id="47759"/>
    <lineage>
        <taxon>Bacteria</taxon>
        <taxon>Bacillati</taxon>
        <taxon>Actinomycetota</taxon>
        <taxon>Actinomycetes</taxon>
        <taxon>Kitasatosporales</taxon>
        <taxon>Streptomycetaceae</taxon>
        <taxon>Streptomyces</taxon>
    </lineage>
</organism>
<evidence type="ECO:0000313" key="3">
    <source>
        <dbReference type="Proteomes" id="UP000431826"/>
    </source>
</evidence>
<feature type="region of interest" description="Disordered" evidence="1">
    <location>
        <begin position="1"/>
        <end position="73"/>
    </location>
</feature>
<evidence type="ECO:0000313" key="2">
    <source>
        <dbReference type="EMBL" id="GFE42122.1"/>
    </source>
</evidence>
<sequence>MVPFPVGDSEASARGAWGDPVSSRADTWESTGPAPDNEKRENFFRGPSAGRIPDGVKGARHRERGTGAGRATGRATRLFLTHVGFCYRGERARSPVSGGHGYARRNRNEEA</sequence>
<comment type="caution">
    <text evidence="2">The sequence shown here is derived from an EMBL/GenBank/DDBJ whole genome shotgun (WGS) entry which is preliminary data.</text>
</comment>
<dbReference type="EMBL" id="BLIR01000003">
    <property type="protein sequence ID" value="GFE42122.1"/>
    <property type="molecule type" value="Genomic_DNA"/>
</dbReference>